<dbReference type="KEGG" id="bon:A361_10810"/>
<gene>
    <name evidence="1" type="ORF">A361_10810</name>
</gene>
<dbReference type="Proteomes" id="UP000077856">
    <property type="component" value="Chromosome"/>
</dbReference>
<sequence>MTRFDIEKPTKPVTDFTRRPAKVVKDTQRNKYIIELDYLPEVLLVSDLQGSGDDMTLYTEVLFQGERPRYYEIDANYSFENKKVDDVDIKLKAAPKKN</sequence>
<name>A0A161IXY2_9BACI</name>
<dbReference type="EMBL" id="CP015506">
    <property type="protein sequence ID" value="AND39605.1"/>
    <property type="molecule type" value="Genomic_DNA"/>
</dbReference>
<evidence type="ECO:0000313" key="2">
    <source>
        <dbReference type="Proteomes" id="UP000077856"/>
    </source>
</evidence>
<dbReference type="STRING" id="1196031.A361_10810"/>
<reference evidence="1 2" key="1">
    <citation type="submission" date="2016-04" db="EMBL/GenBank/DDBJ databases">
        <title>Complete genome sequence of Bacillus oceanisediminis strain 2691.</title>
        <authorList>
            <person name="Jeong H."/>
            <person name="Kim H.J."/>
            <person name="Lee D.-W."/>
        </authorList>
    </citation>
    <scope>NUCLEOTIDE SEQUENCE [LARGE SCALE GENOMIC DNA]</scope>
    <source>
        <strain evidence="1 2">2691</strain>
    </source>
</reference>
<dbReference type="RefSeq" id="WP_019381925.1">
    <property type="nucleotide sequence ID" value="NZ_CP015506.1"/>
</dbReference>
<accession>A0A161IXY2</accession>
<protein>
    <submittedName>
        <fullName evidence="1">Uncharacterized protein</fullName>
    </submittedName>
</protein>
<dbReference type="AlphaFoldDB" id="A0A161IXY2"/>
<proteinExistence type="predicted"/>
<organism evidence="1 2">
    <name type="scientific">Cytobacillus oceanisediminis 2691</name>
    <dbReference type="NCBI Taxonomy" id="1196031"/>
    <lineage>
        <taxon>Bacteria</taxon>
        <taxon>Bacillati</taxon>
        <taxon>Bacillota</taxon>
        <taxon>Bacilli</taxon>
        <taxon>Bacillales</taxon>
        <taxon>Bacillaceae</taxon>
        <taxon>Cytobacillus</taxon>
    </lineage>
</organism>
<evidence type="ECO:0000313" key="1">
    <source>
        <dbReference type="EMBL" id="AND39605.1"/>
    </source>
</evidence>